<evidence type="ECO:0000313" key="5">
    <source>
        <dbReference type="Proteomes" id="UP000683310"/>
    </source>
</evidence>
<dbReference type="InterPro" id="IPR041467">
    <property type="entry name" value="Sco4008_C"/>
</dbReference>
<feature type="domain" description="HTH tetR-type" evidence="3">
    <location>
        <begin position="8"/>
        <end position="68"/>
    </location>
</feature>
<evidence type="ECO:0000259" key="3">
    <source>
        <dbReference type="PROSITE" id="PS50977"/>
    </source>
</evidence>
<dbReference type="Gene3D" id="1.10.357.10">
    <property type="entry name" value="Tetracycline Repressor, domain 2"/>
    <property type="match status" value="1"/>
</dbReference>
<dbReference type="Pfam" id="PF00440">
    <property type="entry name" value="TetR_N"/>
    <property type="match status" value="1"/>
</dbReference>
<dbReference type="EMBL" id="CP074371">
    <property type="protein sequence ID" value="QVI19050.1"/>
    <property type="molecule type" value="Genomic_DNA"/>
</dbReference>
<dbReference type="PANTHER" id="PTHR30328:SF54">
    <property type="entry name" value="HTH-TYPE TRANSCRIPTIONAL REPRESSOR SCO4008"/>
    <property type="match status" value="1"/>
</dbReference>
<dbReference type="InterPro" id="IPR036271">
    <property type="entry name" value="Tet_transcr_reg_TetR-rel_C_sf"/>
</dbReference>
<dbReference type="SUPFAM" id="SSF46689">
    <property type="entry name" value="Homeodomain-like"/>
    <property type="match status" value="1"/>
</dbReference>
<dbReference type="PRINTS" id="PR00455">
    <property type="entry name" value="HTHTETR"/>
</dbReference>
<evidence type="ECO:0000313" key="4">
    <source>
        <dbReference type="EMBL" id="QVI19050.1"/>
    </source>
</evidence>
<sequence length="205" mass="22599">MPPASRTDSSRDRIVEAATAEFARHGIAGARIDRIAKSARTSKERVYAYFRSKEELYGFVVAHELDAVAEATHLDPADLPGYAGRVHDYFVANPDNLRLMRWGQLEFGATGSDAATRATVSGKAEKLRRAQHEGLLDPAWDPLDILIFVNQIAMAWAEQPGLIPTENPARDQFLAARRAAVVAAVERLFPPVDGQKNRPSRRPIG</sequence>
<dbReference type="Proteomes" id="UP000683310">
    <property type="component" value="Chromosome"/>
</dbReference>
<organism evidence="4 5">
    <name type="scientific">Nocardia tengchongensis</name>
    <dbReference type="NCBI Taxonomy" id="2055889"/>
    <lineage>
        <taxon>Bacteria</taxon>
        <taxon>Bacillati</taxon>
        <taxon>Actinomycetota</taxon>
        <taxon>Actinomycetes</taxon>
        <taxon>Mycobacteriales</taxon>
        <taxon>Nocardiaceae</taxon>
        <taxon>Nocardia</taxon>
    </lineage>
</organism>
<dbReference type="InterPro" id="IPR050109">
    <property type="entry name" value="HTH-type_TetR-like_transc_reg"/>
</dbReference>
<dbReference type="RefSeq" id="WP_213555086.1">
    <property type="nucleotide sequence ID" value="NZ_JBHZDI010000034.1"/>
</dbReference>
<dbReference type="PROSITE" id="PS50977">
    <property type="entry name" value="HTH_TETR_2"/>
    <property type="match status" value="1"/>
</dbReference>
<evidence type="ECO:0000256" key="1">
    <source>
        <dbReference type="ARBA" id="ARBA00023125"/>
    </source>
</evidence>
<feature type="DNA-binding region" description="H-T-H motif" evidence="2">
    <location>
        <begin position="31"/>
        <end position="50"/>
    </location>
</feature>
<name>A0ABX8CKK5_9NOCA</name>
<dbReference type="PANTHER" id="PTHR30328">
    <property type="entry name" value="TRANSCRIPTIONAL REPRESSOR"/>
    <property type="match status" value="1"/>
</dbReference>
<dbReference type="InterPro" id="IPR001647">
    <property type="entry name" value="HTH_TetR"/>
</dbReference>
<dbReference type="Pfam" id="PF17926">
    <property type="entry name" value="TetR_C_21"/>
    <property type="match status" value="1"/>
</dbReference>
<protein>
    <submittedName>
        <fullName evidence="4">TetR/AcrR family transcriptional regulator</fullName>
    </submittedName>
</protein>
<keyword evidence="5" id="KW-1185">Reference proteome</keyword>
<proteinExistence type="predicted"/>
<gene>
    <name evidence="4" type="ORF">KHQ06_21530</name>
</gene>
<accession>A0ABX8CKK5</accession>
<keyword evidence="1 2" id="KW-0238">DNA-binding</keyword>
<dbReference type="SUPFAM" id="SSF48498">
    <property type="entry name" value="Tetracyclin repressor-like, C-terminal domain"/>
    <property type="match status" value="1"/>
</dbReference>
<evidence type="ECO:0000256" key="2">
    <source>
        <dbReference type="PROSITE-ProRule" id="PRU00335"/>
    </source>
</evidence>
<dbReference type="InterPro" id="IPR009057">
    <property type="entry name" value="Homeodomain-like_sf"/>
</dbReference>
<reference evidence="4 5" key="1">
    <citation type="submission" date="2021-04" db="EMBL/GenBank/DDBJ databases">
        <title>Nocardia tengchongensis.</title>
        <authorList>
            <person name="Zhuang k."/>
            <person name="Ran Y."/>
            <person name="Li W."/>
        </authorList>
    </citation>
    <scope>NUCLEOTIDE SEQUENCE [LARGE SCALE GENOMIC DNA]</scope>
    <source>
        <strain evidence="4 5">CFH S0057</strain>
    </source>
</reference>